<feature type="chain" id="PRO_5023104698" evidence="1">
    <location>
        <begin position="29"/>
        <end position="462"/>
    </location>
</feature>
<dbReference type="EMBL" id="VIGC01000022">
    <property type="protein sequence ID" value="TQE94621.1"/>
    <property type="molecule type" value="Genomic_DNA"/>
</dbReference>
<dbReference type="InterPro" id="IPR006311">
    <property type="entry name" value="TAT_signal"/>
</dbReference>
<dbReference type="InterPro" id="IPR050490">
    <property type="entry name" value="Bact_solute-bd_prot1"/>
</dbReference>
<reference evidence="2 3" key="1">
    <citation type="submission" date="2019-06" db="EMBL/GenBank/DDBJ databases">
        <title>Genome sequence of Litorilinea aerophila BAA-2444.</title>
        <authorList>
            <person name="Maclea K.S."/>
            <person name="Maurais E.G."/>
            <person name="Iannazzi L.C."/>
        </authorList>
    </citation>
    <scope>NUCLEOTIDE SEQUENCE [LARGE SCALE GENOMIC DNA]</scope>
    <source>
        <strain evidence="2 3">ATCC BAA-2444</strain>
    </source>
</reference>
<dbReference type="Gene3D" id="3.40.190.10">
    <property type="entry name" value="Periplasmic binding protein-like II"/>
    <property type="match status" value="1"/>
</dbReference>
<dbReference type="Proteomes" id="UP000317371">
    <property type="component" value="Unassembled WGS sequence"/>
</dbReference>
<evidence type="ECO:0000313" key="2">
    <source>
        <dbReference type="EMBL" id="TQE94621.1"/>
    </source>
</evidence>
<name>A0A540VCY8_9CHLR</name>
<dbReference type="AlphaFoldDB" id="A0A540VCY8"/>
<gene>
    <name evidence="2" type="ORF">FKZ61_16195</name>
</gene>
<dbReference type="PANTHER" id="PTHR43649:SF12">
    <property type="entry name" value="DIACETYLCHITOBIOSE BINDING PROTEIN DASA"/>
    <property type="match status" value="1"/>
</dbReference>
<dbReference type="Pfam" id="PF01547">
    <property type="entry name" value="SBP_bac_1"/>
    <property type="match status" value="1"/>
</dbReference>
<dbReference type="RefSeq" id="WP_141611192.1">
    <property type="nucleotide sequence ID" value="NZ_VIGC02000022.1"/>
</dbReference>
<feature type="signal peptide" evidence="1">
    <location>
        <begin position="1"/>
        <end position="28"/>
    </location>
</feature>
<dbReference type="InParanoid" id="A0A540VCY8"/>
<sequence length="462" mass="51572">MSHITKRGISRRELLRLIGVTTTGAALAACAPVATGPAAEEGTGAPGAERVTIRFWNHWLAGRVELMDQIIANFEEEYPHIHVENLTQPWERRQENMFAALASNDPPEVVMATRAEILKLAHDGLIIPINDLVEGHNLDLNVFYPSEIGNFYWQGQLYSMPMPTGGGITSLTLINVDMFEAAGKEPVVPTTWSELEDVAREFTVLDDRGIVTLGANVGTGVGDFFAWLYCNNGRIYSDDLRQTAFNSPEGVATLEWMVNFTNEINGGVQNITDFFITGQEANEAQPWYNDIQLINFPNVSIFFHMQTFKPEMKWDMGLRPYNDANPQAESHGLSGEQFAWGYPIPTGVPESKHEAAFLWMKKITYDMDGGCWFMQQQGRPSPLKACNEDPSYYDVNPKWDKVLKSLESDVSVDILPEHARIRDMVDQAVQAAMFGDKTPQAALDEAAAQAQAVIDEFWSKQG</sequence>
<dbReference type="PROSITE" id="PS51318">
    <property type="entry name" value="TAT"/>
    <property type="match status" value="1"/>
</dbReference>
<dbReference type="OrthoDB" id="9766758at2"/>
<dbReference type="InterPro" id="IPR006059">
    <property type="entry name" value="SBP"/>
</dbReference>
<keyword evidence="3" id="KW-1185">Reference proteome</keyword>
<evidence type="ECO:0000256" key="1">
    <source>
        <dbReference type="SAM" id="SignalP"/>
    </source>
</evidence>
<keyword evidence="1" id="KW-0732">Signal</keyword>
<organism evidence="2 3">
    <name type="scientific">Litorilinea aerophila</name>
    <dbReference type="NCBI Taxonomy" id="1204385"/>
    <lineage>
        <taxon>Bacteria</taxon>
        <taxon>Bacillati</taxon>
        <taxon>Chloroflexota</taxon>
        <taxon>Caldilineae</taxon>
        <taxon>Caldilineales</taxon>
        <taxon>Caldilineaceae</taxon>
        <taxon>Litorilinea</taxon>
    </lineage>
</organism>
<dbReference type="PROSITE" id="PS51257">
    <property type="entry name" value="PROKAR_LIPOPROTEIN"/>
    <property type="match status" value="1"/>
</dbReference>
<evidence type="ECO:0000313" key="3">
    <source>
        <dbReference type="Proteomes" id="UP000317371"/>
    </source>
</evidence>
<dbReference type="PANTHER" id="PTHR43649">
    <property type="entry name" value="ARABINOSE-BINDING PROTEIN-RELATED"/>
    <property type="match status" value="1"/>
</dbReference>
<protein>
    <submittedName>
        <fullName evidence="2">Extracellular solute-binding protein</fullName>
    </submittedName>
</protein>
<comment type="caution">
    <text evidence="2">The sequence shown here is derived from an EMBL/GenBank/DDBJ whole genome shotgun (WGS) entry which is preliminary data.</text>
</comment>
<dbReference type="SUPFAM" id="SSF53850">
    <property type="entry name" value="Periplasmic binding protein-like II"/>
    <property type="match status" value="1"/>
</dbReference>
<proteinExistence type="predicted"/>
<accession>A0A540VCY8</accession>